<evidence type="ECO:0000313" key="6">
    <source>
        <dbReference type="EMBL" id="WOT39025.1"/>
    </source>
</evidence>
<dbReference type="SUPFAM" id="SSF46689">
    <property type="entry name" value="Homeodomain-like"/>
    <property type="match status" value="1"/>
</dbReference>
<dbReference type="Pfam" id="PF12833">
    <property type="entry name" value="HTH_18"/>
    <property type="match status" value="1"/>
</dbReference>
<gene>
    <name evidence="6" type="ORF">R5U08_34880</name>
</gene>
<reference evidence="6 7" key="1">
    <citation type="journal article" date="2021" name="J. Microbiol. Biotechnol.">
        <title>An Efficient Markerless Deletion System Suitable for the Industrial Strains of Streptomyces.</title>
        <authorList>
            <person name="Dong J."/>
            <person name="Wei J."/>
            <person name="Li H."/>
            <person name="Zhao S."/>
            <person name="Guan W."/>
        </authorList>
    </citation>
    <scope>NUCLEOTIDE SEQUENCE [LARGE SCALE GENOMIC DNA]</scope>
    <source>
        <strain evidence="6 7">CICC 11043</strain>
    </source>
</reference>
<evidence type="ECO:0000256" key="4">
    <source>
        <dbReference type="SAM" id="MobiDB-lite"/>
    </source>
</evidence>
<keyword evidence="2" id="KW-0238">DNA-binding</keyword>
<evidence type="ECO:0000256" key="3">
    <source>
        <dbReference type="ARBA" id="ARBA00023163"/>
    </source>
</evidence>
<keyword evidence="7" id="KW-1185">Reference proteome</keyword>
<keyword evidence="3" id="KW-0804">Transcription</keyword>
<feature type="domain" description="HTH araC/xylS-type" evidence="5">
    <location>
        <begin position="1"/>
        <end position="42"/>
    </location>
</feature>
<dbReference type="Gene3D" id="1.10.10.60">
    <property type="entry name" value="Homeodomain-like"/>
    <property type="match status" value="1"/>
</dbReference>
<protein>
    <submittedName>
        <fullName evidence="6">AraC family transcriptional regulator</fullName>
    </submittedName>
</protein>
<keyword evidence="1" id="KW-0805">Transcription regulation</keyword>
<dbReference type="InterPro" id="IPR009057">
    <property type="entry name" value="Homeodomain-like_sf"/>
</dbReference>
<evidence type="ECO:0000256" key="2">
    <source>
        <dbReference type="ARBA" id="ARBA00023125"/>
    </source>
</evidence>
<dbReference type="InterPro" id="IPR020449">
    <property type="entry name" value="Tscrpt_reg_AraC-type_HTH"/>
</dbReference>
<evidence type="ECO:0000259" key="5">
    <source>
        <dbReference type="PROSITE" id="PS01124"/>
    </source>
</evidence>
<sequence length="76" mass="8006">MTYDCGQTVSRVAHAVGYATPSAFLAAFRRTVGTSPRRYLSGDAAFEVPSGGRGPGPSEGRLRHRARGAVRSAAVR</sequence>
<dbReference type="PRINTS" id="PR00032">
    <property type="entry name" value="HTHARAC"/>
</dbReference>
<dbReference type="PROSITE" id="PS01124">
    <property type="entry name" value="HTH_ARAC_FAMILY_2"/>
    <property type="match status" value="1"/>
</dbReference>
<reference evidence="6 7" key="2">
    <citation type="journal article" date="2024" name="Microb. Biotechnol.">
        <title>The involvement of multiple ABC transporters in daunorubicin efflux in Streptomyces coeruleorubidus.</title>
        <authorList>
            <person name="Dong J."/>
            <person name="Ning J."/>
            <person name="Tian Y."/>
            <person name="Li H."/>
            <person name="Chen H."/>
            <person name="Guan W."/>
        </authorList>
    </citation>
    <scope>NUCLEOTIDE SEQUENCE [LARGE SCALE GENOMIC DNA]</scope>
    <source>
        <strain evidence="6 7">CICC 11043</strain>
    </source>
</reference>
<evidence type="ECO:0000256" key="1">
    <source>
        <dbReference type="ARBA" id="ARBA00023015"/>
    </source>
</evidence>
<accession>A0ABZ0KLW5</accession>
<dbReference type="Proteomes" id="UP001305002">
    <property type="component" value="Chromosome"/>
</dbReference>
<evidence type="ECO:0000313" key="7">
    <source>
        <dbReference type="Proteomes" id="UP001305002"/>
    </source>
</evidence>
<feature type="region of interest" description="Disordered" evidence="4">
    <location>
        <begin position="46"/>
        <end position="76"/>
    </location>
</feature>
<dbReference type="EMBL" id="CP137524">
    <property type="protein sequence ID" value="WOT39025.1"/>
    <property type="molecule type" value="Genomic_DNA"/>
</dbReference>
<organism evidence="6 7">
    <name type="scientific">Streptomyces coeruleorubidus</name>
    <dbReference type="NCBI Taxonomy" id="116188"/>
    <lineage>
        <taxon>Bacteria</taxon>
        <taxon>Bacillati</taxon>
        <taxon>Actinomycetota</taxon>
        <taxon>Actinomycetes</taxon>
        <taxon>Kitasatosporales</taxon>
        <taxon>Streptomycetaceae</taxon>
        <taxon>Streptomyces</taxon>
    </lineage>
</organism>
<proteinExistence type="predicted"/>
<name>A0ABZ0KLW5_STRC4</name>
<dbReference type="InterPro" id="IPR018060">
    <property type="entry name" value="HTH_AraC"/>
</dbReference>